<sequence>MSLLLQALKKAEEDKLRRAALGSAEQHEAGAEVAFPSLNLVEAESVKPVVIADGVSEAATSSEVATQSNDWGFVPLEVPAEEVTPSAEIPVETGTPSIDESTNSANSSDLVEATPQVKEAPIQATLEVNTSAPAIETPAVKTTETVLVSPVSVVSPSISSPVIQPPQPQTVAKSLFAKSKNQPARGLLPWLMLGAGLLLAGMVAWFAWQYRQLTQPVPKVEVRASIAEVASSATAEPVYTSEPIIKNGLVDDTRSGKGSGGHSTEETKPDSPAVTLVPAKAEIKSYPNTKLITDSKELNPPLKFVRQSPQLGASDPVLQAWQAYQNGDLEQAELLYRKALLADPRQRDALLGMAAIAQRRGDNTAASALYQRILRANPQDESAKAALLMLNSAQMPEQEAVQLEQSGKSDPMALGQYFAAQQRWRQAQEQFFLAYSANPNNADAALNLAVSLDHLQQAALAKTYYREALQLKEPSHFDRSKVEQRLAELDAASGLAP</sequence>
<proteinExistence type="predicted"/>
<gene>
    <name evidence="3" type="ORF">K4H28_12855</name>
</gene>
<keyword evidence="2" id="KW-1133">Transmembrane helix</keyword>
<feature type="region of interest" description="Disordered" evidence="1">
    <location>
        <begin position="83"/>
        <end position="108"/>
    </location>
</feature>
<dbReference type="Proteomes" id="UP000825679">
    <property type="component" value="Chromosome"/>
</dbReference>
<dbReference type="Pfam" id="PF14559">
    <property type="entry name" value="TPR_19"/>
    <property type="match status" value="1"/>
</dbReference>
<feature type="region of interest" description="Disordered" evidence="1">
    <location>
        <begin position="249"/>
        <end position="272"/>
    </location>
</feature>
<dbReference type="InterPro" id="IPR019734">
    <property type="entry name" value="TPR_rpt"/>
</dbReference>
<dbReference type="InterPro" id="IPR011990">
    <property type="entry name" value="TPR-like_helical_dom_sf"/>
</dbReference>
<keyword evidence="2" id="KW-0812">Transmembrane</keyword>
<keyword evidence="2" id="KW-0472">Membrane</keyword>
<protein>
    <recommendedName>
        <fullName evidence="5">Tetratricopeptide repeat protein</fullName>
    </recommendedName>
</protein>
<evidence type="ECO:0008006" key="5">
    <source>
        <dbReference type="Google" id="ProtNLM"/>
    </source>
</evidence>
<feature type="transmembrane region" description="Helical" evidence="2">
    <location>
        <begin position="187"/>
        <end position="208"/>
    </location>
</feature>
<accession>A0ABX8Z3L1</accession>
<evidence type="ECO:0000256" key="1">
    <source>
        <dbReference type="SAM" id="MobiDB-lite"/>
    </source>
</evidence>
<dbReference type="EMBL" id="CP081150">
    <property type="protein sequence ID" value="QZA77169.1"/>
    <property type="molecule type" value="Genomic_DNA"/>
</dbReference>
<dbReference type="SMART" id="SM00028">
    <property type="entry name" value="TPR"/>
    <property type="match status" value="3"/>
</dbReference>
<evidence type="ECO:0000313" key="4">
    <source>
        <dbReference type="Proteomes" id="UP000825679"/>
    </source>
</evidence>
<dbReference type="SUPFAM" id="SSF48452">
    <property type="entry name" value="TPR-like"/>
    <property type="match status" value="1"/>
</dbReference>
<evidence type="ECO:0000256" key="2">
    <source>
        <dbReference type="SAM" id="Phobius"/>
    </source>
</evidence>
<keyword evidence="4" id="KW-1185">Reference proteome</keyword>
<dbReference type="Pfam" id="PF13432">
    <property type="entry name" value="TPR_16"/>
    <property type="match status" value="1"/>
</dbReference>
<dbReference type="Gene3D" id="1.25.40.10">
    <property type="entry name" value="Tetratricopeptide repeat domain"/>
    <property type="match status" value="2"/>
</dbReference>
<reference evidence="3 4" key="1">
    <citation type="submission" date="2021-08" db="EMBL/GenBank/DDBJ databases">
        <title>complete genome sequencing of Deefgea sp. D25.</title>
        <authorList>
            <person name="Bae J.-W."/>
            <person name="Gim D.-H."/>
        </authorList>
    </citation>
    <scope>NUCLEOTIDE SEQUENCE [LARGE SCALE GENOMIC DNA]</scope>
    <source>
        <strain evidence="3 4">D25</strain>
    </source>
</reference>
<name>A0ABX8Z3L1_9NEIS</name>
<dbReference type="RefSeq" id="WP_221005552.1">
    <property type="nucleotide sequence ID" value="NZ_CP081150.1"/>
</dbReference>
<organism evidence="3 4">
    <name type="scientific">Deefgea tanakiae</name>
    <dbReference type="NCBI Taxonomy" id="2865840"/>
    <lineage>
        <taxon>Bacteria</taxon>
        <taxon>Pseudomonadati</taxon>
        <taxon>Pseudomonadota</taxon>
        <taxon>Betaproteobacteria</taxon>
        <taxon>Neisseriales</taxon>
        <taxon>Chitinibacteraceae</taxon>
        <taxon>Deefgea</taxon>
    </lineage>
</organism>
<feature type="compositionally biased region" description="Polar residues" evidence="1">
    <location>
        <begin position="94"/>
        <end position="108"/>
    </location>
</feature>
<evidence type="ECO:0000313" key="3">
    <source>
        <dbReference type="EMBL" id="QZA77169.1"/>
    </source>
</evidence>